<proteinExistence type="predicted"/>
<dbReference type="EMBL" id="MU266603">
    <property type="protein sequence ID" value="KAH7920116.1"/>
    <property type="molecule type" value="Genomic_DNA"/>
</dbReference>
<sequence length="300" mass="32795">MTERSAVFPPNFASRGPALDLAPAPAFASTFPLPENAEHAPLDGPTRTDQDPRKLPPQIPRHTPRKRRPPPHGTPGLETATNPHPVCVRPEAAAARGKDPRTRRKVRPVTRPIGDKTSFPNRTNISNPEPQPSSTRKHPRVPRQSSETPVTAGHHWDASDISVDVRAVGGGPIEQAGPTKEDYGDVLKYMPPKVPEIPCASMYDIPDYKHVGRMMVELARLHPVNDALVPVTEFIDAHVDFLAFEGLRTTTPLRTAFHLLNPPHMPPVAVLMLVVETHNNGYGYGTEVPSARLGATRPEG</sequence>
<gene>
    <name evidence="1" type="ORF">BV22DRAFT_1199139</name>
</gene>
<keyword evidence="2" id="KW-1185">Reference proteome</keyword>
<comment type="caution">
    <text evidence="1">The sequence shown here is derived from an EMBL/GenBank/DDBJ whole genome shotgun (WGS) entry which is preliminary data.</text>
</comment>
<evidence type="ECO:0000313" key="2">
    <source>
        <dbReference type="Proteomes" id="UP000790709"/>
    </source>
</evidence>
<organism evidence="1 2">
    <name type="scientific">Leucogyrophana mollusca</name>
    <dbReference type="NCBI Taxonomy" id="85980"/>
    <lineage>
        <taxon>Eukaryota</taxon>
        <taxon>Fungi</taxon>
        <taxon>Dikarya</taxon>
        <taxon>Basidiomycota</taxon>
        <taxon>Agaricomycotina</taxon>
        <taxon>Agaricomycetes</taxon>
        <taxon>Agaricomycetidae</taxon>
        <taxon>Boletales</taxon>
        <taxon>Boletales incertae sedis</taxon>
        <taxon>Leucogyrophana</taxon>
    </lineage>
</organism>
<name>A0ACB8B4G6_9AGAM</name>
<dbReference type="Proteomes" id="UP000790709">
    <property type="component" value="Unassembled WGS sequence"/>
</dbReference>
<evidence type="ECO:0000313" key="1">
    <source>
        <dbReference type="EMBL" id="KAH7920116.1"/>
    </source>
</evidence>
<reference evidence="1" key="1">
    <citation type="journal article" date="2021" name="New Phytol.">
        <title>Evolutionary innovations through gain and loss of genes in the ectomycorrhizal Boletales.</title>
        <authorList>
            <person name="Wu G."/>
            <person name="Miyauchi S."/>
            <person name="Morin E."/>
            <person name="Kuo A."/>
            <person name="Drula E."/>
            <person name="Varga T."/>
            <person name="Kohler A."/>
            <person name="Feng B."/>
            <person name="Cao Y."/>
            <person name="Lipzen A."/>
            <person name="Daum C."/>
            <person name="Hundley H."/>
            <person name="Pangilinan J."/>
            <person name="Johnson J."/>
            <person name="Barry K."/>
            <person name="LaButti K."/>
            <person name="Ng V."/>
            <person name="Ahrendt S."/>
            <person name="Min B."/>
            <person name="Choi I.G."/>
            <person name="Park H."/>
            <person name="Plett J.M."/>
            <person name="Magnuson J."/>
            <person name="Spatafora J.W."/>
            <person name="Nagy L.G."/>
            <person name="Henrissat B."/>
            <person name="Grigoriev I.V."/>
            <person name="Yang Z.L."/>
            <person name="Xu J."/>
            <person name="Martin F.M."/>
        </authorList>
    </citation>
    <scope>NUCLEOTIDE SEQUENCE</scope>
    <source>
        <strain evidence="1">KUC20120723A-06</strain>
    </source>
</reference>
<accession>A0ACB8B4G6</accession>
<protein>
    <submittedName>
        <fullName evidence="1">Uncharacterized protein</fullName>
    </submittedName>
</protein>